<gene>
    <name evidence="3" type="ORF">M407DRAFT_112031</name>
</gene>
<evidence type="ECO:0000256" key="1">
    <source>
        <dbReference type="SAM" id="MobiDB-lite"/>
    </source>
</evidence>
<protein>
    <submittedName>
        <fullName evidence="3">Uncharacterized protein</fullName>
    </submittedName>
</protein>
<dbReference type="OrthoDB" id="2576477at2759"/>
<feature type="transmembrane region" description="Helical" evidence="2">
    <location>
        <begin position="123"/>
        <end position="147"/>
    </location>
</feature>
<dbReference type="AlphaFoldDB" id="A0A0C3QUS5"/>
<dbReference type="EMBL" id="KN822956">
    <property type="protein sequence ID" value="KIO32249.1"/>
    <property type="molecule type" value="Genomic_DNA"/>
</dbReference>
<accession>A0A0C3QUS5</accession>
<evidence type="ECO:0000313" key="4">
    <source>
        <dbReference type="Proteomes" id="UP000054248"/>
    </source>
</evidence>
<keyword evidence="2" id="KW-1133">Transmembrane helix</keyword>
<feature type="transmembrane region" description="Helical" evidence="2">
    <location>
        <begin position="153"/>
        <end position="176"/>
    </location>
</feature>
<feature type="transmembrane region" description="Helical" evidence="2">
    <location>
        <begin position="274"/>
        <end position="298"/>
    </location>
</feature>
<reference evidence="4" key="2">
    <citation type="submission" date="2015-01" db="EMBL/GenBank/DDBJ databases">
        <title>Evolutionary Origins and Diversification of the Mycorrhizal Mutualists.</title>
        <authorList>
            <consortium name="DOE Joint Genome Institute"/>
            <consortium name="Mycorrhizal Genomics Consortium"/>
            <person name="Kohler A."/>
            <person name="Kuo A."/>
            <person name="Nagy L.G."/>
            <person name="Floudas D."/>
            <person name="Copeland A."/>
            <person name="Barry K.W."/>
            <person name="Cichocki N."/>
            <person name="Veneault-Fourrey C."/>
            <person name="LaButti K."/>
            <person name="Lindquist E.A."/>
            <person name="Lipzen A."/>
            <person name="Lundell T."/>
            <person name="Morin E."/>
            <person name="Murat C."/>
            <person name="Riley R."/>
            <person name="Ohm R."/>
            <person name="Sun H."/>
            <person name="Tunlid A."/>
            <person name="Henrissat B."/>
            <person name="Grigoriev I.V."/>
            <person name="Hibbett D.S."/>
            <person name="Martin F."/>
        </authorList>
    </citation>
    <scope>NUCLEOTIDE SEQUENCE [LARGE SCALE GENOMIC DNA]</scope>
    <source>
        <strain evidence="4">MUT 4182</strain>
    </source>
</reference>
<sequence>MDVTQTAPRRPRKPSSAIPPRDPPPSYEVAISHPHPQEVSEETPLLLGPDSAHTTNQIPTSSPRRTRPRPARLRREFSQTDSYDEGLGSPPLSPVELAENASLLARWTYRLKWYFRPIVKKKYWMPALHLMVINFPFALAAWVYLFVGTLVGTTLLLLLPFGVVIWWATLIGARAFSRWELALQHKFHLRFTDFATPTVPYRYQPSLLSGPRSPLLTASALQLETGSNAEDREHEIHPPEYQRSFLQTTYAMFLDPASYQPIFYFIVLKGATTLFMTPLIVALFPVSVILVAPAPLALRLLRRIGLWQADLAMEALEWVVVLE</sequence>
<evidence type="ECO:0000256" key="2">
    <source>
        <dbReference type="SAM" id="Phobius"/>
    </source>
</evidence>
<feature type="region of interest" description="Disordered" evidence="1">
    <location>
        <begin position="1"/>
        <end position="89"/>
    </location>
</feature>
<name>A0A0C3QUS5_9AGAM</name>
<keyword evidence="4" id="KW-1185">Reference proteome</keyword>
<evidence type="ECO:0000313" key="3">
    <source>
        <dbReference type="EMBL" id="KIO32249.1"/>
    </source>
</evidence>
<keyword evidence="2" id="KW-0812">Transmembrane</keyword>
<dbReference type="Proteomes" id="UP000054248">
    <property type="component" value="Unassembled WGS sequence"/>
</dbReference>
<dbReference type="HOGENOM" id="CLU_035058_0_0_1"/>
<proteinExistence type="predicted"/>
<organism evidence="3 4">
    <name type="scientific">Tulasnella calospora MUT 4182</name>
    <dbReference type="NCBI Taxonomy" id="1051891"/>
    <lineage>
        <taxon>Eukaryota</taxon>
        <taxon>Fungi</taxon>
        <taxon>Dikarya</taxon>
        <taxon>Basidiomycota</taxon>
        <taxon>Agaricomycotina</taxon>
        <taxon>Agaricomycetes</taxon>
        <taxon>Cantharellales</taxon>
        <taxon>Tulasnellaceae</taxon>
        <taxon>Tulasnella</taxon>
    </lineage>
</organism>
<reference evidence="3 4" key="1">
    <citation type="submission" date="2014-04" db="EMBL/GenBank/DDBJ databases">
        <authorList>
            <consortium name="DOE Joint Genome Institute"/>
            <person name="Kuo A."/>
            <person name="Girlanda M."/>
            <person name="Perotto S."/>
            <person name="Kohler A."/>
            <person name="Nagy L.G."/>
            <person name="Floudas D."/>
            <person name="Copeland A."/>
            <person name="Barry K.W."/>
            <person name="Cichocki N."/>
            <person name="Veneault-Fourrey C."/>
            <person name="LaButti K."/>
            <person name="Lindquist E.A."/>
            <person name="Lipzen A."/>
            <person name="Lundell T."/>
            <person name="Morin E."/>
            <person name="Murat C."/>
            <person name="Sun H."/>
            <person name="Tunlid A."/>
            <person name="Henrissat B."/>
            <person name="Grigoriev I.V."/>
            <person name="Hibbett D.S."/>
            <person name="Martin F."/>
            <person name="Nordberg H.P."/>
            <person name="Cantor M.N."/>
            <person name="Hua S.X."/>
        </authorList>
    </citation>
    <scope>NUCLEOTIDE SEQUENCE [LARGE SCALE GENOMIC DNA]</scope>
    <source>
        <strain evidence="3 4">MUT 4182</strain>
    </source>
</reference>
<keyword evidence="2" id="KW-0472">Membrane</keyword>